<feature type="compositionally biased region" description="Pro residues" evidence="1">
    <location>
        <begin position="70"/>
        <end position="79"/>
    </location>
</feature>
<dbReference type="EMBL" id="ML003454">
    <property type="protein sequence ID" value="RKP33932.1"/>
    <property type="molecule type" value="Genomic_DNA"/>
</dbReference>
<feature type="region of interest" description="Disordered" evidence="1">
    <location>
        <begin position="30"/>
        <end position="113"/>
    </location>
</feature>
<gene>
    <name evidence="2" type="ORF">BJ085DRAFT_39606</name>
</gene>
<accession>A0A4P9ZN26</accession>
<organism evidence="2 3">
    <name type="scientific">Dimargaris cristalligena</name>
    <dbReference type="NCBI Taxonomy" id="215637"/>
    <lineage>
        <taxon>Eukaryota</taxon>
        <taxon>Fungi</taxon>
        <taxon>Fungi incertae sedis</taxon>
        <taxon>Zoopagomycota</taxon>
        <taxon>Kickxellomycotina</taxon>
        <taxon>Dimargaritomycetes</taxon>
        <taxon>Dimargaritales</taxon>
        <taxon>Dimargaritaceae</taxon>
        <taxon>Dimargaris</taxon>
    </lineage>
</organism>
<feature type="compositionally biased region" description="Low complexity" evidence="1">
    <location>
        <begin position="80"/>
        <end position="99"/>
    </location>
</feature>
<evidence type="ECO:0000313" key="2">
    <source>
        <dbReference type="EMBL" id="RKP33932.1"/>
    </source>
</evidence>
<feature type="region of interest" description="Disordered" evidence="1">
    <location>
        <begin position="1"/>
        <end position="20"/>
    </location>
</feature>
<feature type="compositionally biased region" description="Low complexity" evidence="1">
    <location>
        <begin position="53"/>
        <end position="69"/>
    </location>
</feature>
<keyword evidence="3" id="KW-1185">Reference proteome</keyword>
<proteinExistence type="predicted"/>
<evidence type="ECO:0000313" key="3">
    <source>
        <dbReference type="Proteomes" id="UP000268162"/>
    </source>
</evidence>
<feature type="compositionally biased region" description="Polar residues" evidence="1">
    <location>
        <begin position="7"/>
        <end position="19"/>
    </location>
</feature>
<evidence type="ECO:0008006" key="4">
    <source>
        <dbReference type="Google" id="ProtNLM"/>
    </source>
</evidence>
<evidence type="ECO:0000256" key="1">
    <source>
        <dbReference type="SAM" id="MobiDB-lite"/>
    </source>
</evidence>
<sequence length="209" mass="22240">MDHHPNRNPNGSGGAESTNDASFFDFFIDADSPGLADAPQGGGFSGGLSPTTQQPLPASSAQSSVKPTAAPTPAPPASTPIPTAAVATSTTTVTSIPSTNMPSLPPSLPTGSEDSPLPNFNFLAQISHIMQLISKGDDRSEIARQVAKLMDQFDQCEMIVNQLPRADRSTTQQEERLQHAKAFLQKRTNQVEHYLTLPIFNCSEQPNGQ</sequence>
<dbReference type="Proteomes" id="UP000268162">
    <property type="component" value="Unassembled WGS sequence"/>
</dbReference>
<name>A0A4P9ZN26_9FUNG</name>
<protein>
    <recommendedName>
        <fullName evidence="4">Mediator of RNA polymerase II transcription subunit 9</fullName>
    </recommendedName>
</protein>
<dbReference type="AlphaFoldDB" id="A0A4P9ZN26"/>
<reference evidence="3" key="1">
    <citation type="journal article" date="2018" name="Nat. Microbiol.">
        <title>Leveraging single-cell genomics to expand the fungal tree of life.</title>
        <authorList>
            <person name="Ahrendt S.R."/>
            <person name="Quandt C.A."/>
            <person name="Ciobanu D."/>
            <person name="Clum A."/>
            <person name="Salamov A."/>
            <person name="Andreopoulos B."/>
            <person name="Cheng J.F."/>
            <person name="Woyke T."/>
            <person name="Pelin A."/>
            <person name="Henrissat B."/>
            <person name="Reynolds N.K."/>
            <person name="Benny G.L."/>
            <person name="Smith M.E."/>
            <person name="James T.Y."/>
            <person name="Grigoriev I.V."/>
        </authorList>
    </citation>
    <scope>NUCLEOTIDE SEQUENCE [LARGE SCALE GENOMIC DNA]</scope>
    <source>
        <strain evidence="3">RSA 468</strain>
    </source>
</reference>